<evidence type="ECO:0000313" key="1">
    <source>
        <dbReference type="EMBL" id="KAJ9105759.1"/>
    </source>
</evidence>
<comment type="caution">
    <text evidence="1">The sequence shown here is derived from an EMBL/GenBank/DDBJ whole genome shotgun (WGS) entry which is preliminary data.</text>
</comment>
<dbReference type="Proteomes" id="UP001230649">
    <property type="component" value="Unassembled WGS sequence"/>
</dbReference>
<gene>
    <name evidence="1" type="ORF">QFC20_004246</name>
</gene>
<sequence>MSSRRSRSGDASQHFVEEYGDKRDPSQTTGAAASTKLASWVSNVTQSKDVKVYFDGDQVAPLEQKALEDGDKRPIQFRFHSGTATLTIQWKEICLRFQDAKALEGVKLSWEFEANKVPCDVLTDYTIWVILGNTGGRLLCAYLEYNSSRDEIRLDRPDKEVDRIADLVEFSEDVRKDARE</sequence>
<name>A0ACC2W200_9TREE</name>
<reference evidence="1" key="1">
    <citation type="submission" date="2023-04" db="EMBL/GenBank/DDBJ databases">
        <title>Draft Genome sequencing of Naganishia species isolated from polar environments using Oxford Nanopore Technology.</title>
        <authorList>
            <person name="Leo P."/>
            <person name="Venkateswaran K."/>
        </authorList>
    </citation>
    <scope>NUCLEOTIDE SEQUENCE</scope>
    <source>
        <strain evidence="1">MNA-CCFEE 5262</strain>
    </source>
</reference>
<keyword evidence="2" id="KW-1185">Reference proteome</keyword>
<proteinExistence type="predicted"/>
<dbReference type="EMBL" id="JASBWS010000047">
    <property type="protein sequence ID" value="KAJ9105759.1"/>
    <property type="molecule type" value="Genomic_DNA"/>
</dbReference>
<accession>A0ACC2W200</accession>
<protein>
    <submittedName>
        <fullName evidence="1">Uncharacterized protein</fullName>
    </submittedName>
</protein>
<evidence type="ECO:0000313" key="2">
    <source>
        <dbReference type="Proteomes" id="UP001230649"/>
    </source>
</evidence>
<organism evidence="1 2">
    <name type="scientific">Naganishia adeliensis</name>
    <dbReference type="NCBI Taxonomy" id="92952"/>
    <lineage>
        <taxon>Eukaryota</taxon>
        <taxon>Fungi</taxon>
        <taxon>Dikarya</taxon>
        <taxon>Basidiomycota</taxon>
        <taxon>Agaricomycotina</taxon>
        <taxon>Tremellomycetes</taxon>
        <taxon>Filobasidiales</taxon>
        <taxon>Filobasidiaceae</taxon>
        <taxon>Naganishia</taxon>
    </lineage>
</organism>